<feature type="transmembrane region" description="Helical" evidence="1">
    <location>
        <begin position="46"/>
        <end position="66"/>
    </location>
</feature>
<evidence type="ECO:0000313" key="3">
    <source>
        <dbReference type="Proteomes" id="UP001444071"/>
    </source>
</evidence>
<dbReference type="EMBL" id="JAHRIM010073944">
    <property type="protein sequence ID" value="MEQ2274012.1"/>
    <property type="molecule type" value="Genomic_DNA"/>
</dbReference>
<sequence length="133" mass="14523">MALSLQEISVEFTTLWNVSEFNEFTDKSVFYTYSMQLSLCYGSLSWFQFLTPVMILSGGGVCMVWAGGCTGLISRWNGLGFSLGFGSIGSLPFVGFGMGFLSLCARLLLYGCILSSAVWRAMELGWWSCAGPV</sequence>
<keyword evidence="3" id="KW-1185">Reference proteome</keyword>
<keyword evidence="1" id="KW-0812">Transmembrane</keyword>
<reference evidence="2 3" key="1">
    <citation type="submission" date="2021-06" db="EMBL/GenBank/DDBJ databases">
        <authorList>
            <person name="Palmer J.M."/>
        </authorList>
    </citation>
    <scope>NUCLEOTIDE SEQUENCE [LARGE SCALE GENOMIC DNA]</scope>
    <source>
        <strain evidence="2 3">XR_2019</strain>
        <tissue evidence="2">Muscle</tissue>
    </source>
</reference>
<dbReference type="Proteomes" id="UP001444071">
    <property type="component" value="Unassembled WGS sequence"/>
</dbReference>
<protein>
    <submittedName>
        <fullName evidence="2">Uncharacterized protein</fullName>
    </submittedName>
</protein>
<gene>
    <name evidence="2" type="ORF">XENORESO_012516</name>
</gene>
<organism evidence="2 3">
    <name type="scientific">Xenotaenia resolanae</name>
    <dbReference type="NCBI Taxonomy" id="208358"/>
    <lineage>
        <taxon>Eukaryota</taxon>
        <taxon>Metazoa</taxon>
        <taxon>Chordata</taxon>
        <taxon>Craniata</taxon>
        <taxon>Vertebrata</taxon>
        <taxon>Euteleostomi</taxon>
        <taxon>Actinopterygii</taxon>
        <taxon>Neopterygii</taxon>
        <taxon>Teleostei</taxon>
        <taxon>Neoteleostei</taxon>
        <taxon>Acanthomorphata</taxon>
        <taxon>Ovalentaria</taxon>
        <taxon>Atherinomorphae</taxon>
        <taxon>Cyprinodontiformes</taxon>
        <taxon>Goodeidae</taxon>
        <taxon>Xenotaenia</taxon>
    </lineage>
</organism>
<keyword evidence="1" id="KW-1133">Transmembrane helix</keyword>
<comment type="caution">
    <text evidence="2">The sequence shown here is derived from an EMBL/GenBank/DDBJ whole genome shotgun (WGS) entry which is preliminary data.</text>
</comment>
<feature type="transmembrane region" description="Helical" evidence="1">
    <location>
        <begin position="78"/>
        <end position="101"/>
    </location>
</feature>
<name>A0ABV0X055_9TELE</name>
<evidence type="ECO:0000313" key="2">
    <source>
        <dbReference type="EMBL" id="MEQ2274012.1"/>
    </source>
</evidence>
<evidence type="ECO:0000256" key="1">
    <source>
        <dbReference type="SAM" id="Phobius"/>
    </source>
</evidence>
<keyword evidence="1" id="KW-0472">Membrane</keyword>
<proteinExistence type="predicted"/>
<accession>A0ABV0X055</accession>